<feature type="region of interest" description="Disordered" evidence="4">
    <location>
        <begin position="279"/>
        <end position="301"/>
    </location>
</feature>
<evidence type="ECO:0000313" key="6">
    <source>
        <dbReference type="EMBL" id="GAA1950082.1"/>
    </source>
</evidence>
<dbReference type="InterPro" id="IPR009057">
    <property type="entry name" value="Homeodomain-like_sf"/>
</dbReference>
<accession>A0ABP5BTS9</accession>
<feature type="domain" description="HTH araC/xylS-type" evidence="5">
    <location>
        <begin position="177"/>
        <end position="278"/>
    </location>
</feature>
<dbReference type="InterPro" id="IPR020449">
    <property type="entry name" value="Tscrpt_reg_AraC-type_HTH"/>
</dbReference>
<dbReference type="InterPro" id="IPR050204">
    <property type="entry name" value="AraC_XylS_family_regulators"/>
</dbReference>
<keyword evidence="1" id="KW-0805">Transcription regulation</keyword>
<gene>
    <name evidence="6" type="ORF">GCM10009838_01470</name>
</gene>
<evidence type="ECO:0000256" key="4">
    <source>
        <dbReference type="SAM" id="MobiDB-lite"/>
    </source>
</evidence>
<comment type="caution">
    <text evidence="6">The sequence shown here is derived from an EMBL/GenBank/DDBJ whole genome shotgun (WGS) entry which is preliminary data.</text>
</comment>
<dbReference type="InterPro" id="IPR035418">
    <property type="entry name" value="AraC-bd_2"/>
</dbReference>
<keyword evidence="3" id="KW-0804">Transcription</keyword>
<dbReference type="SUPFAM" id="SSF46689">
    <property type="entry name" value="Homeodomain-like"/>
    <property type="match status" value="1"/>
</dbReference>
<evidence type="ECO:0000256" key="3">
    <source>
        <dbReference type="ARBA" id="ARBA00023163"/>
    </source>
</evidence>
<dbReference type="Proteomes" id="UP001499854">
    <property type="component" value="Unassembled WGS sequence"/>
</dbReference>
<dbReference type="RefSeq" id="WP_344654892.1">
    <property type="nucleotide sequence ID" value="NZ_BAAAQM010000001.1"/>
</dbReference>
<dbReference type="PROSITE" id="PS00041">
    <property type="entry name" value="HTH_ARAC_FAMILY_1"/>
    <property type="match status" value="1"/>
</dbReference>
<evidence type="ECO:0000256" key="2">
    <source>
        <dbReference type="ARBA" id="ARBA00023125"/>
    </source>
</evidence>
<dbReference type="PROSITE" id="PS01124">
    <property type="entry name" value="HTH_ARAC_FAMILY_2"/>
    <property type="match status" value="1"/>
</dbReference>
<keyword evidence="7" id="KW-1185">Reference proteome</keyword>
<organism evidence="6 7">
    <name type="scientific">Catenulispora subtropica</name>
    <dbReference type="NCBI Taxonomy" id="450798"/>
    <lineage>
        <taxon>Bacteria</taxon>
        <taxon>Bacillati</taxon>
        <taxon>Actinomycetota</taxon>
        <taxon>Actinomycetes</taxon>
        <taxon>Catenulisporales</taxon>
        <taxon>Catenulisporaceae</taxon>
        <taxon>Catenulispora</taxon>
    </lineage>
</organism>
<dbReference type="Pfam" id="PF12833">
    <property type="entry name" value="HTH_18"/>
    <property type="match status" value="1"/>
</dbReference>
<dbReference type="SMART" id="SM00342">
    <property type="entry name" value="HTH_ARAC"/>
    <property type="match status" value="1"/>
</dbReference>
<dbReference type="PANTHER" id="PTHR46796:SF6">
    <property type="entry name" value="ARAC SUBFAMILY"/>
    <property type="match status" value="1"/>
</dbReference>
<sequence length="301" mass="32780">MTTPQIAWHGGVRVVTDESGPAVTVRSARDIAADGDRHMAARLQTGGEVSLLQDGRSVRVPAGSLVLYDTGRPFKIVMPERQRAHILAVPRALLRQEESVLRSITPMVIAPETADDGEGTTAGLTALATAMLEELIVAEPPVREHLARAVADVVGSLVAEHVGSRRRAAEPRELLWRRVTGFVEQNLGDPELSPQRIADRHHISVRYLQVLFQQQGTTVNGWVRERRLEAASRDLVRSGAHRRSVAAIAARWGFTNPSHFSRAFREAFGASPMQWRDGAHSRARIGDSQCGEGKVGPTAAA</sequence>
<dbReference type="InterPro" id="IPR018062">
    <property type="entry name" value="HTH_AraC-typ_CS"/>
</dbReference>
<evidence type="ECO:0000259" key="5">
    <source>
        <dbReference type="PROSITE" id="PS01124"/>
    </source>
</evidence>
<evidence type="ECO:0000313" key="7">
    <source>
        <dbReference type="Proteomes" id="UP001499854"/>
    </source>
</evidence>
<proteinExistence type="predicted"/>
<name>A0ABP5BTS9_9ACTN</name>
<dbReference type="Gene3D" id="1.10.10.60">
    <property type="entry name" value="Homeodomain-like"/>
    <property type="match status" value="1"/>
</dbReference>
<dbReference type="PRINTS" id="PR00032">
    <property type="entry name" value="HTHARAC"/>
</dbReference>
<protein>
    <recommendedName>
        <fullName evidence="5">HTH araC/xylS-type domain-containing protein</fullName>
    </recommendedName>
</protein>
<dbReference type="Pfam" id="PF14525">
    <property type="entry name" value="AraC_binding_2"/>
    <property type="match status" value="1"/>
</dbReference>
<reference evidence="7" key="1">
    <citation type="journal article" date="2019" name="Int. J. Syst. Evol. Microbiol.">
        <title>The Global Catalogue of Microorganisms (GCM) 10K type strain sequencing project: providing services to taxonomists for standard genome sequencing and annotation.</title>
        <authorList>
            <consortium name="The Broad Institute Genomics Platform"/>
            <consortium name="The Broad Institute Genome Sequencing Center for Infectious Disease"/>
            <person name="Wu L."/>
            <person name="Ma J."/>
        </authorList>
    </citation>
    <scope>NUCLEOTIDE SEQUENCE [LARGE SCALE GENOMIC DNA]</scope>
    <source>
        <strain evidence="7">JCM 16013</strain>
    </source>
</reference>
<keyword evidence="2" id="KW-0238">DNA-binding</keyword>
<dbReference type="EMBL" id="BAAAQM010000001">
    <property type="protein sequence ID" value="GAA1950082.1"/>
    <property type="molecule type" value="Genomic_DNA"/>
</dbReference>
<evidence type="ECO:0000256" key="1">
    <source>
        <dbReference type="ARBA" id="ARBA00023015"/>
    </source>
</evidence>
<dbReference type="PANTHER" id="PTHR46796">
    <property type="entry name" value="HTH-TYPE TRANSCRIPTIONAL ACTIVATOR RHAS-RELATED"/>
    <property type="match status" value="1"/>
</dbReference>
<dbReference type="InterPro" id="IPR018060">
    <property type="entry name" value="HTH_AraC"/>
</dbReference>